<comment type="caution">
    <text evidence="2">The sequence shown here is derived from an EMBL/GenBank/DDBJ whole genome shotgun (WGS) entry which is preliminary data.</text>
</comment>
<accession>A0A953M232</accession>
<dbReference type="Pfam" id="PF01850">
    <property type="entry name" value="PIN"/>
    <property type="match status" value="1"/>
</dbReference>
<dbReference type="CDD" id="cd09874">
    <property type="entry name" value="PIN_MT3492-like"/>
    <property type="match status" value="1"/>
</dbReference>
<protein>
    <submittedName>
        <fullName evidence="2">Type II toxin-antitoxin system VapC family toxin</fullName>
    </submittedName>
</protein>
<dbReference type="AlphaFoldDB" id="A0A953M232"/>
<sequence>MILYLGTSSLVKLYLDEPHSALVREWAAEAEIIATCRVAYTEIIAALDIRFRQEDLSRTEYDSLVNAFSRDWPHFAVIDFDDMEAGRLVNKYGLRRFDALHLSAAKIVKECRGGLSFVFSSVDKRLREAAAAEGMRVVES</sequence>
<evidence type="ECO:0000259" key="1">
    <source>
        <dbReference type="Pfam" id="PF01850"/>
    </source>
</evidence>
<dbReference type="InterPro" id="IPR029060">
    <property type="entry name" value="PIN-like_dom_sf"/>
</dbReference>
<gene>
    <name evidence="2" type="ORF">K8I29_10715</name>
</gene>
<proteinExistence type="predicted"/>
<dbReference type="InterPro" id="IPR002716">
    <property type="entry name" value="PIN_dom"/>
</dbReference>
<dbReference type="Proteomes" id="UP000705867">
    <property type="component" value="Unassembled WGS sequence"/>
</dbReference>
<organism evidence="2 3">
    <name type="scientific">Candidatus Nitrobium versatile</name>
    <dbReference type="NCBI Taxonomy" id="2884831"/>
    <lineage>
        <taxon>Bacteria</taxon>
        <taxon>Pseudomonadati</taxon>
        <taxon>Nitrospirota</taxon>
        <taxon>Nitrospiria</taxon>
        <taxon>Nitrospirales</taxon>
        <taxon>Nitrospiraceae</taxon>
        <taxon>Candidatus Nitrobium</taxon>
    </lineage>
</organism>
<dbReference type="Gene3D" id="3.40.50.1010">
    <property type="entry name" value="5'-nuclease"/>
    <property type="match status" value="1"/>
</dbReference>
<dbReference type="SUPFAM" id="SSF88723">
    <property type="entry name" value="PIN domain-like"/>
    <property type="match status" value="1"/>
</dbReference>
<feature type="domain" description="PIN" evidence="1">
    <location>
        <begin position="4"/>
        <end position="130"/>
    </location>
</feature>
<name>A0A953M232_9BACT</name>
<evidence type="ECO:0000313" key="3">
    <source>
        <dbReference type="Proteomes" id="UP000705867"/>
    </source>
</evidence>
<dbReference type="EMBL" id="JAIOIV010000083">
    <property type="protein sequence ID" value="MBZ0156663.1"/>
    <property type="molecule type" value="Genomic_DNA"/>
</dbReference>
<reference evidence="2" key="1">
    <citation type="journal article" date="2021" name="bioRxiv">
        <title>Unraveling nitrogen, sulfur and carbon metabolic pathways and microbial community transcriptional responses to substrate deprivation and toxicity stresses in a bioreactor mimicking anoxic brackish coastal sediment conditions.</title>
        <authorList>
            <person name="Martins P.D."/>
            <person name="Echeveste M.J."/>
            <person name="Arshad A."/>
            <person name="Kurth J."/>
            <person name="Ouboter H."/>
            <person name="Jetten M.S.M."/>
            <person name="Welte C.U."/>
        </authorList>
    </citation>
    <scope>NUCLEOTIDE SEQUENCE</scope>
    <source>
        <strain evidence="2">MAG_39</strain>
    </source>
</reference>
<evidence type="ECO:0000313" key="2">
    <source>
        <dbReference type="EMBL" id="MBZ0156663.1"/>
    </source>
</evidence>
<reference evidence="2" key="2">
    <citation type="submission" date="2021-08" db="EMBL/GenBank/DDBJ databases">
        <authorList>
            <person name="Dalcin Martins P."/>
        </authorList>
    </citation>
    <scope>NUCLEOTIDE SEQUENCE</scope>
    <source>
        <strain evidence="2">MAG_39</strain>
    </source>
</reference>